<keyword evidence="3 6" id="KW-0812">Transmembrane</keyword>
<dbReference type="InterPro" id="IPR001851">
    <property type="entry name" value="ABC_transp_permease"/>
</dbReference>
<sequence length="371" mass="40284">MHPNTAEKQGFTGRFRFADWRFEKRANNSTTVLVLVPILSIVVGLLFSALFIAATGKEPLKVYALMLDGAFGSTYGISETVVKAIPLMLCSLAVSIAFRMQLWNIGAEGQLYMGAFGASWVALNHPDWPAFALLPAMAIVGMALGGLWGLLPAIPRAYMKVNETITTLLMNYIAILWVDYFVYGPWKDPNGFNFPITAPFSASAILPAFGTSRIHTGLLLALITAGILYFVLRHTRWGFEIRVSGESPSAARYAGMNHIKNILVVMFISGALAGLAGMTEVSGITQRLQHGISPGYGYSAIIIAWLARLHPWAIVFVSFIFGGLLVGGYSIQTSGFPAATVSMLQGAILFFVVGGEIFVNYRLRTGGKEER</sequence>
<evidence type="ECO:0000256" key="2">
    <source>
        <dbReference type="ARBA" id="ARBA00022475"/>
    </source>
</evidence>
<feature type="transmembrane region" description="Helical" evidence="6">
    <location>
        <begin position="312"/>
        <end position="331"/>
    </location>
</feature>
<evidence type="ECO:0000256" key="6">
    <source>
        <dbReference type="SAM" id="Phobius"/>
    </source>
</evidence>
<dbReference type="RefSeq" id="WP_161261023.1">
    <property type="nucleotide sequence ID" value="NZ_JAFBDC010000006.1"/>
</dbReference>
<evidence type="ECO:0000256" key="3">
    <source>
        <dbReference type="ARBA" id="ARBA00022692"/>
    </source>
</evidence>
<keyword evidence="8" id="KW-1185">Reference proteome</keyword>
<feature type="transmembrane region" description="Helical" evidence="6">
    <location>
        <begin position="343"/>
        <end position="363"/>
    </location>
</feature>
<feature type="transmembrane region" description="Helical" evidence="6">
    <location>
        <begin position="165"/>
        <end position="183"/>
    </location>
</feature>
<evidence type="ECO:0000313" key="8">
    <source>
        <dbReference type="Proteomes" id="UP000471031"/>
    </source>
</evidence>
<dbReference type="Pfam" id="PF02653">
    <property type="entry name" value="BPD_transp_2"/>
    <property type="match status" value="1"/>
</dbReference>
<evidence type="ECO:0000256" key="5">
    <source>
        <dbReference type="ARBA" id="ARBA00023136"/>
    </source>
</evidence>
<gene>
    <name evidence="7" type="ORF">GTO89_04535</name>
</gene>
<feature type="transmembrane region" description="Helical" evidence="6">
    <location>
        <begin position="214"/>
        <end position="232"/>
    </location>
</feature>
<comment type="caution">
    <text evidence="7">The sequence shown here is derived from an EMBL/GenBank/DDBJ whole genome shotgun (WGS) entry which is preliminary data.</text>
</comment>
<dbReference type="CDD" id="cd06580">
    <property type="entry name" value="TM_PBP1_transp_TpRbsC_like"/>
    <property type="match status" value="1"/>
</dbReference>
<proteinExistence type="predicted"/>
<dbReference type="EMBL" id="WXEX01000003">
    <property type="protein sequence ID" value="MZP42308.1"/>
    <property type="molecule type" value="Genomic_DNA"/>
</dbReference>
<dbReference type="AlphaFoldDB" id="A0A845L7W0"/>
<name>A0A845L7W0_HELGE</name>
<feature type="transmembrane region" description="Helical" evidence="6">
    <location>
        <begin position="129"/>
        <end position="153"/>
    </location>
</feature>
<keyword evidence="4 6" id="KW-1133">Transmembrane helix</keyword>
<dbReference type="GO" id="GO:0005886">
    <property type="term" value="C:plasma membrane"/>
    <property type="evidence" value="ECO:0007669"/>
    <property type="project" value="UniProtKB-SubCell"/>
</dbReference>
<evidence type="ECO:0000313" key="7">
    <source>
        <dbReference type="EMBL" id="MZP42308.1"/>
    </source>
</evidence>
<feature type="transmembrane region" description="Helical" evidence="6">
    <location>
        <begin position="31"/>
        <end position="54"/>
    </location>
</feature>
<dbReference type="GO" id="GO:0022857">
    <property type="term" value="F:transmembrane transporter activity"/>
    <property type="evidence" value="ECO:0007669"/>
    <property type="project" value="InterPro"/>
</dbReference>
<feature type="transmembrane region" description="Helical" evidence="6">
    <location>
        <begin position="291"/>
        <end position="307"/>
    </location>
</feature>
<evidence type="ECO:0000256" key="1">
    <source>
        <dbReference type="ARBA" id="ARBA00004651"/>
    </source>
</evidence>
<keyword evidence="2" id="KW-1003">Cell membrane</keyword>
<comment type="subcellular location">
    <subcellularLocation>
        <location evidence="1">Cell membrane</location>
        <topology evidence="1">Multi-pass membrane protein</topology>
    </subcellularLocation>
</comment>
<dbReference type="PANTHER" id="PTHR47089:SF1">
    <property type="entry name" value="GUANOSINE ABC TRANSPORTER PERMEASE PROTEIN NUPP"/>
    <property type="match status" value="1"/>
</dbReference>
<protein>
    <submittedName>
        <fullName evidence="7">ABC transporter permease</fullName>
    </submittedName>
</protein>
<dbReference type="OrthoDB" id="45037at2"/>
<dbReference type="Proteomes" id="UP000471031">
    <property type="component" value="Unassembled WGS sequence"/>
</dbReference>
<dbReference type="PANTHER" id="PTHR47089">
    <property type="entry name" value="ABC TRANSPORTER, PERMEASE PROTEIN"/>
    <property type="match status" value="1"/>
</dbReference>
<reference evidence="7 8" key="1">
    <citation type="submission" date="2020-01" db="EMBL/GenBank/DDBJ databases">
        <title>Whole genome sequence of Heliobacterium gestii DSM 11169.</title>
        <authorList>
            <person name="Kyndt J.A."/>
            <person name="Meyer T.E."/>
        </authorList>
    </citation>
    <scope>NUCLEOTIDE SEQUENCE [LARGE SCALE GENOMIC DNA]</scope>
    <source>
        <strain evidence="7 8">DSM 11169</strain>
    </source>
</reference>
<accession>A0A845L7W0</accession>
<organism evidence="7 8">
    <name type="scientific">Heliomicrobium gestii</name>
    <name type="common">Heliobacterium gestii</name>
    <dbReference type="NCBI Taxonomy" id="2699"/>
    <lineage>
        <taxon>Bacteria</taxon>
        <taxon>Bacillati</taxon>
        <taxon>Bacillota</taxon>
        <taxon>Clostridia</taxon>
        <taxon>Eubacteriales</taxon>
        <taxon>Heliobacteriaceae</taxon>
        <taxon>Heliomicrobium</taxon>
    </lineage>
</organism>
<feature type="transmembrane region" description="Helical" evidence="6">
    <location>
        <begin position="74"/>
        <end position="98"/>
    </location>
</feature>
<feature type="transmembrane region" description="Helical" evidence="6">
    <location>
        <begin position="262"/>
        <end position="279"/>
    </location>
</feature>
<feature type="transmembrane region" description="Helical" evidence="6">
    <location>
        <begin position="105"/>
        <end position="123"/>
    </location>
</feature>
<keyword evidence="5 6" id="KW-0472">Membrane</keyword>
<evidence type="ECO:0000256" key="4">
    <source>
        <dbReference type="ARBA" id="ARBA00022989"/>
    </source>
</evidence>